<comment type="caution">
    <text evidence="1">The sequence shown here is derived from an EMBL/GenBank/DDBJ whole genome shotgun (WGS) entry which is preliminary data.</text>
</comment>
<organism evidence="1 2">
    <name type="scientific">Streblomastix strix</name>
    <dbReference type="NCBI Taxonomy" id="222440"/>
    <lineage>
        <taxon>Eukaryota</taxon>
        <taxon>Metamonada</taxon>
        <taxon>Preaxostyla</taxon>
        <taxon>Oxymonadida</taxon>
        <taxon>Streblomastigidae</taxon>
        <taxon>Streblomastix</taxon>
    </lineage>
</organism>
<reference evidence="1 2" key="1">
    <citation type="submission" date="2019-03" db="EMBL/GenBank/DDBJ databases">
        <title>Single cell metagenomics reveals metabolic interactions within the superorganism composed of flagellate Streblomastix strix and complex community of Bacteroidetes bacteria on its surface.</title>
        <authorList>
            <person name="Treitli S.C."/>
            <person name="Kolisko M."/>
            <person name="Husnik F."/>
            <person name="Keeling P."/>
            <person name="Hampl V."/>
        </authorList>
    </citation>
    <scope>NUCLEOTIDE SEQUENCE [LARGE SCALE GENOMIC DNA]</scope>
    <source>
        <strain evidence="1">ST1C</strain>
    </source>
</reference>
<gene>
    <name evidence="1" type="ORF">EZS28_024315</name>
</gene>
<dbReference type="EMBL" id="SNRW01008068">
    <property type="protein sequence ID" value="KAA6380157.1"/>
    <property type="molecule type" value="Genomic_DNA"/>
</dbReference>
<protein>
    <submittedName>
        <fullName evidence="1">Uncharacterized protein</fullName>
    </submittedName>
</protein>
<sequence length="308" mass="36000">MKTPRIMEGASTKGRQYIGNRITTCELIITRDNVQNIMDFSSTWKKTKYLKVMSTYLGDRQQQTPGFKYLQVSIVQQQQYFNQRYERKDKDRHSTYTQKPSQGLIRQMLHPDIRDLKDKKQLDENTGLSNFEQRTEDRVLQNRGNYRYSGNKNVQGLGFIRRFSSSFPSHQNCRGVETVSMLQFQLSFQQLQMNAVQGFNGTWNLFEIPPISDRGRQKAKLFENHYLCIRNSDPELGPHNIAARNPVYDNDSARLRKIDLDTQESYDSNKENRVIQIVLEYMNNDNAGNSIPKEWSIEITETIDGSEQ</sequence>
<name>A0A5J4VCH0_9EUKA</name>
<dbReference type="AlphaFoldDB" id="A0A5J4VCH0"/>
<evidence type="ECO:0000313" key="1">
    <source>
        <dbReference type="EMBL" id="KAA6380157.1"/>
    </source>
</evidence>
<evidence type="ECO:0000313" key="2">
    <source>
        <dbReference type="Proteomes" id="UP000324800"/>
    </source>
</evidence>
<accession>A0A5J4VCH0</accession>
<dbReference type="Proteomes" id="UP000324800">
    <property type="component" value="Unassembled WGS sequence"/>
</dbReference>
<proteinExistence type="predicted"/>